<evidence type="ECO:0000256" key="4">
    <source>
        <dbReference type="ARBA" id="ARBA00022679"/>
    </source>
</evidence>
<accession>A0A9J6BCX5</accession>
<keyword evidence="5" id="KW-0333">Golgi apparatus</keyword>
<evidence type="ECO:0000313" key="10">
    <source>
        <dbReference type="Proteomes" id="UP001107558"/>
    </source>
</evidence>
<evidence type="ECO:0000313" key="9">
    <source>
        <dbReference type="EMBL" id="KAG5667424.1"/>
    </source>
</evidence>
<dbReference type="Proteomes" id="UP001107558">
    <property type="component" value="Chromosome 4"/>
</dbReference>
<dbReference type="InterPro" id="IPR007652">
    <property type="entry name" value="A1-4-GlycosylTfrase_dom"/>
</dbReference>
<organism evidence="9 10">
    <name type="scientific">Polypedilum vanderplanki</name>
    <name type="common">Sleeping chironomid midge</name>
    <dbReference type="NCBI Taxonomy" id="319348"/>
    <lineage>
        <taxon>Eukaryota</taxon>
        <taxon>Metazoa</taxon>
        <taxon>Ecdysozoa</taxon>
        <taxon>Arthropoda</taxon>
        <taxon>Hexapoda</taxon>
        <taxon>Insecta</taxon>
        <taxon>Pterygota</taxon>
        <taxon>Neoptera</taxon>
        <taxon>Endopterygota</taxon>
        <taxon>Diptera</taxon>
        <taxon>Nematocera</taxon>
        <taxon>Chironomoidea</taxon>
        <taxon>Chironomidae</taxon>
        <taxon>Chironominae</taxon>
        <taxon>Polypedilum</taxon>
        <taxon>Polypedilum</taxon>
    </lineage>
</organism>
<dbReference type="InterPro" id="IPR007577">
    <property type="entry name" value="GlycoTrfase_DXD_sugar-bd_CS"/>
</dbReference>
<dbReference type="GO" id="GO:0016758">
    <property type="term" value="F:hexosyltransferase activity"/>
    <property type="evidence" value="ECO:0007669"/>
    <property type="project" value="TreeGrafter"/>
</dbReference>
<keyword evidence="7" id="KW-1133">Transmembrane helix</keyword>
<comment type="subcellular location">
    <subcellularLocation>
        <location evidence="1">Golgi apparatus membrane</location>
        <topology evidence="1">Single-pass type II membrane protein</topology>
    </subcellularLocation>
</comment>
<feature type="transmembrane region" description="Helical" evidence="7">
    <location>
        <begin position="21"/>
        <end position="40"/>
    </location>
</feature>
<dbReference type="GO" id="GO:0000139">
    <property type="term" value="C:Golgi membrane"/>
    <property type="evidence" value="ECO:0007669"/>
    <property type="project" value="UniProtKB-SubCell"/>
</dbReference>
<dbReference type="GO" id="GO:0006688">
    <property type="term" value="P:glycosphingolipid biosynthetic process"/>
    <property type="evidence" value="ECO:0007669"/>
    <property type="project" value="TreeGrafter"/>
</dbReference>
<dbReference type="InterPro" id="IPR029044">
    <property type="entry name" value="Nucleotide-diphossugar_trans"/>
</dbReference>
<evidence type="ECO:0000256" key="1">
    <source>
        <dbReference type="ARBA" id="ARBA00004323"/>
    </source>
</evidence>
<dbReference type="Pfam" id="PF04572">
    <property type="entry name" value="Gb3_synth"/>
    <property type="match status" value="1"/>
</dbReference>
<evidence type="ECO:0000256" key="7">
    <source>
        <dbReference type="SAM" id="Phobius"/>
    </source>
</evidence>
<dbReference type="EMBL" id="JADBJN010000004">
    <property type="protein sequence ID" value="KAG5667424.1"/>
    <property type="molecule type" value="Genomic_DNA"/>
</dbReference>
<keyword evidence="10" id="KW-1185">Reference proteome</keyword>
<dbReference type="SUPFAM" id="SSF53448">
    <property type="entry name" value="Nucleotide-diphospho-sugar transferases"/>
    <property type="match status" value="1"/>
</dbReference>
<dbReference type="OrthoDB" id="7843114at2759"/>
<dbReference type="PANTHER" id="PTHR12042:SF21">
    <property type="entry name" value="ALPHA1,4-GALACTOSYLTRANSFERASE 1-RELATED"/>
    <property type="match status" value="1"/>
</dbReference>
<evidence type="ECO:0000259" key="8">
    <source>
        <dbReference type="Pfam" id="PF04572"/>
    </source>
</evidence>
<dbReference type="Gene3D" id="3.90.550.20">
    <property type="match status" value="1"/>
</dbReference>
<comment type="similarity">
    <text evidence="2">Belongs to the glycosyltransferase 32 family.</text>
</comment>
<keyword evidence="4" id="KW-0808">Transferase</keyword>
<protein>
    <recommendedName>
        <fullName evidence="8">Alpha 1,4-glycosyltransferase domain-containing protein</fullName>
    </recommendedName>
</protein>
<reference evidence="9" key="1">
    <citation type="submission" date="2021-03" db="EMBL/GenBank/DDBJ databases">
        <title>Chromosome level genome of the anhydrobiotic midge Polypedilum vanderplanki.</title>
        <authorList>
            <person name="Yoshida Y."/>
            <person name="Kikawada T."/>
            <person name="Gusev O."/>
        </authorList>
    </citation>
    <scope>NUCLEOTIDE SEQUENCE</scope>
    <source>
        <strain evidence="9">NIAS01</strain>
        <tissue evidence="9">Whole body or cell culture</tissue>
    </source>
</reference>
<name>A0A9J6BCX5_POLVA</name>
<comment type="caution">
    <text evidence="9">The sequence shown here is derived from an EMBL/GenBank/DDBJ whole genome shotgun (WGS) entry which is preliminary data.</text>
</comment>
<evidence type="ECO:0000256" key="6">
    <source>
        <dbReference type="ARBA" id="ARBA00023136"/>
    </source>
</evidence>
<keyword evidence="3" id="KW-0328">Glycosyltransferase</keyword>
<gene>
    <name evidence="9" type="ORF">PVAND_015404</name>
</gene>
<keyword evidence="6 7" id="KW-0472">Membrane</keyword>
<sequence>MKNNYENIESLIKNKTITLTKYPKILAAVLILCIIIYYTLFHVKNLNPIEELNFNFFQNRSYKLESFKVDEEKMLNANSKQIFFLETHLEQNRTLSNPRQVCSVEAAARTNPDMEVYLFLATNKSDVVLNHNDFLDVLLSYPNIHIRYINTSEYTNGTKLQNFFEIHDLSKSPHRIEHTSDILRILTLNKYGGLYMDLDVLSIFPIRMIDKINFVCLERSTHFSNAIIKLDKIEGKKFSDVYLEKVMKDYNPDLWAANGPDMVTPAFLSFCNGTELPLEKTGQCDTLTAWANQKCFPIMFGSFSKFYEDNFKDEVMKKFHETGSFFIHIWNKMLAFGNKSYKLYKNSTAAYMEVAKVFCPKTIEKTEIFRRK</sequence>
<feature type="domain" description="Alpha 1,4-glycosyltransferase" evidence="8">
    <location>
        <begin position="235"/>
        <end position="364"/>
    </location>
</feature>
<dbReference type="Pfam" id="PF04488">
    <property type="entry name" value="Gly_transf_sug"/>
    <property type="match status" value="1"/>
</dbReference>
<evidence type="ECO:0000256" key="2">
    <source>
        <dbReference type="ARBA" id="ARBA00009003"/>
    </source>
</evidence>
<keyword evidence="7" id="KW-0812">Transmembrane</keyword>
<evidence type="ECO:0000256" key="5">
    <source>
        <dbReference type="ARBA" id="ARBA00023034"/>
    </source>
</evidence>
<dbReference type="PANTHER" id="PTHR12042">
    <property type="entry name" value="LACTOSYLCERAMIDE 4-ALPHA-GALACTOSYLTRANSFERASE ALPHA- 1,4-GALACTOSYLTRANSFERASE"/>
    <property type="match status" value="1"/>
</dbReference>
<dbReference type="InterPro" id="IPR051981">
    <property type="entry name" value="Glycosyltransf_32"/>
</dbReference>
<evidence type="ECO:0000256" key="3">
    <source>
        <dbReference type="ARBA" id="ARBA00022676"/>
    </source>
</evidence>
<proteinExistence type="inferred from homology"/>
<dbReference type="AlphaFoldDB" id="A0A9J6BCX5"/>